<keyword evidence="4 7" id="KW-0812">Transmembrane</keyword>
<keyword evidence="3" id="KW-1003">Cell membrane</keyword>
<dbReference type="AlphaFoldDB" id="A0A2T0WQ48"/>
<dbReference type="GO" id="GO:0055085">
    <property type="term" value="P:transmembrane transport"/>
    <property type="evidence" value="ECO:0007669"/>
    <property type="project" value="InterPro"/>
</dbReference>
<dbReference type="PANTHER" id="PTHR36838">
    <property type="entry name" value="AUXIN EFFLUX CARRIER FAMILY PROTEIN"/>
    <property type="match status" value="1"/>
</dbReference>
<sequence>MIDVLSITGVIFILITVGYGIVRKRVFSSAEMRTLGKFVVNLALPALVFQAVSSRDLTEIANTAYIGALIIGSLAVYGLGYFSARRIGKTSPQAAVFQGMGMSCANSGFVGYPVLLMALPDVATTALALNMVVENVLMLPLILIMAEKAHSAGSASGTRLAKQIGKRLMANPILIALVLGIVVSLSGLNLPFLAKRPIELFASSSAALSLVAIGGTLASLSLSRINLSVLFVVIGKLVLHPIFVAAGLGIMAAFGFSVGDPRLGAAVIIMSTMPVMSIYPILAQRFGEEENAAIALFGMTMLSFITITAALAIILPQI</sequence>
<comment type="caution">
    <text evidence="8">The sequence shown here is derived from an EMBL/GenBank/DDBJ whole genome shotgun (WGS) entry which is preliminary data.</text>
</comment>
<dbReference type="PANTHER" id="PTHR36838:SF1">
    <property type="entry name" value="SLR1864 PROTEIN"/>
    <property type="match status" value="1"/>
</dbReference>
<evidence type="ECO:0000313" key="8">
    <source>
        <dbReference type="EMBL" id="PRY88805.1"/>
    </source>
</evidence>
<keyword evidence="6 7" id="KW-0472">Membrane</keyword>
<evidence type="ECO:0000256" key="6">
    <source>
        <dbReference type="ARBA" id="ARBA00023136"/>
    </source>
</evidence>
<reference evidence="8 9" key="1">
    <citation type="submission" date="2018-03" db="EMBL/GenBank/DDBJ databases">
        <title>Genomic Encyclopedia of Archaeal and Bacterial Type Strains, Phase II (KMG-II): from individual species to whole genera.</title>
        <authorList>
            <person name="Goeker M."/>
        </authorList>
    </citation>
    <scope>NUCLEOTIDE SEQUENCE [LARGE SCALE GENOMIC DNA]</scope>
    <source>
        <strain evidence="8 9">DSM 100212</strain>
    </source>
</reference>
<feature type="transmembrane region" description="Helical" evidence="7">
    <location>
        <begin position="94"/>
        <end position="115"/>
    </location>
</feature>
<gene>
    <name evidence="8" type="ORF">CLV74_107147</name>
</gene>
<feature type="transmembrane region" description="Helical" evidence="7">
    <location>
        <begin position="6"/>
        <end position="22"/>
    </location>
</feature>
<dbReference type="GO" id="GO:0016020">
    <property type="term" value="C:membrane"/>
    <property type="evidence" value="ECO:0007669"/>
    <property type="project" value="UniProtKB-SubCell"/>
</dbReference>
<protein>
    <recommendedName>
        <fullName evidence="10">Permease</fullName>
    </recommendedName>
</protein>
<evidence type="ECO:0000256" key="1">
    <source>
        <dbReference type="ARBA" id="ARBA00004141"/>
    </source>
</evidence>
<organism evidence="8 9">
    <name type="scientific">Donghicola tyrosinivorans</name>
    <dbReference type="NCBI Taxonomy" id="1652492"/>
    <lineage>
        <taxon>Bacteria</taxon>
        <taxon>Pseudomonadati</taxon>
        <taxon>Pseudomonadota</taxon>
        <taxon>Alphaproteobacteria</taxon>
        <taxon>Rhodobacterales</taxon>
        <taxon>Roseobacteraceae</taxon>
        <taxon>Donghicola</taxon>
    </lineage>
</organism>
<feature type="transmembrane region" description="Helical" evidence="7">
    <location>
        <begin position="168"/>
        <end position="188"/>
    </location>
</feature>
<evidence type="ECO:0000256" key="3">
    <source>
        <dbReference type="ARBA" id="ARBA00022475"/>
    </source>
</evidence>
<dbReference type="Pfam" id="PF03547">
    <property type="entry name" value="Mem_trans"/>
    <property type="match status" value="1"/>
</dbReference>
<keyword evidence="2" id="KW-0813">Transport</keyword>
<feature type="transmembrane region" description="Helical" evidence="7">
    <location>
        <begin position="200"/>
        <end position="222"/>
    </location>
</feature>
<keyword evidence="5 7" id="KW-1133">Transmembrane helix</keyword>
<evidence type="ECO:0000313" key="9">
    <source>
        <dbReference type="Proteomes" id="UP000238392"/>
    </source>
</evidence>
<feature type="transmembrane region" description="Helical" evidence="7">
    <location>
        <begin position="64"/>
        <end position="82"/>
    </location>
</feature>
<feature type="transmembrane region" description="Helical" evidence="7">
    <location>
        <begin position="127"/>
        <end position="147"/>
    </location>
</feature>
<dbReference type="Proteomes" id="UP000238392">
    <property type="component" value="Unassembled WGS sequence"/>
</dbReference>
<feature type="transmembrane region" description="Helical" evidence="7">
    <location>
        <begin position="294"/>
        <end position="315"/>
    </location>
</feature>
<dbReference type="EMBL" id="PVTQ01000007">
    <property type="protein sequence ID" value="PRY88805.1"/>
    <property type="molecule type" value="Genomic_DNA"/>
</dbReference>
<evidence type="ECO:0000256" key="5">
    <source>
        <dbReference type="ARBA" id="ARBA00022989"/>
    </source>
</evidence>
<proteinExistence type="predicted"/>
<dbReference type="RefSeq" id="WP_170108032.1">
    <property type="nucleotide sequence ID" value="NZ_PVTQ01000007.1"/>
</dbReference>
<comment type="subcellular location">
    <subcellularLocation>
        <location evidence="1">Membrane</location>
        <topology evidence="1">Multi-pass membrane protein</topology>
    </subcellularLocation>
</comment>
<dbReference type="InterPro" id="IPR004776">
    <property type="entry name" value="Mem_transp_PIN-like"/>
</dbReference>
<evidence type="ECO:0000256" key="7">
    <source>
        <dbReference type="SAM" id="Phobius"/>
    </source>
</evidence>
<keyword evidence="9" id="KW-1185">Reference proteome</keyword>
<evidence type="ECO:0000256" key="2">
    <source>
        <dbReference type="ARBA" id="ARBA00022448"/>
    </source>
</evidence>
<evidence type="ECO:0000256" key="4">
    <source>
        <dbReference type="ARBA" id="ARBA00022692"/>
    </source>
</evidence>
<feature type="transmembrane region" description="Helical" evidence="7">
    <location>
        <begin position="263"/>
        <end position="282"/>
    </location>
</feature>
<name>A0A2T0WQ48_9RHOB</name>
<accession>A0A2T0WQ48</accession>
<feature type="transmembrane region" description="Helical" evidence="7">
    <location>
        <begin position="229"/>
        <end position="257"/>
    </location>
</feature>
<feature type="transmembrane region" description="Helical" evidence="7">
    <location>
        <begin position="34"/>
        <end position="52"/>
    </location>
</feature>
<evidence type="ECO:0008006" key="10">
    <source>
        <dbReference type="Google" id="ProtNLM"/>
    </source>
</evidence>